<dbReference type="Proteomes" id="UP000266673">
    <property type="component" value="Unassembled WGS sequence"/>
</dbReference>
<comment type="caution">
    <text evidence="2">The sequence shown here is derived from an EMBL/GenBank/DDBJ whole genome shotgun (WGS) entry which is preliminary data.</text>
</comment>
<dbReference type="EMBL" id="QKWP01000751">
    <property type="protein sequence ID" value="RIB15334.1"/>
    <property type="molecule type" value="Genomic_DNA"/>
</dbReference>
<protein>
    <submittedName>
        <fullName evidence="2">Uncharacterized protein</fullName>
    </submittedName>
</protein>
<evidence type="ECO:0000256" key="1">
    <source>
        <dbReference type="SAM" id="MobiDB-lite"/>
    </source>
</evidence>
<name>A0A397UYL1_9GLOM</name>
<evidence type="ECO:0000313" key="3">
    <source>
        <dbReference type="Proteomes" id="UP000266673"/>
    </source>
</evidence>
<sequence>MKWHQDIMKHCWTNLSYYPIIDSISNITPSNVPVKLSNRWSSSETQMLIKEVGKQQQVKILKNKEAHAEEEKMNMEKLCTFFKELTETITKIINDQYFSTSEMQQKQHNEQDTLSSNTNMFEEDMLH</sequence>
<accession>A0A397UYL1</accession>
<proteinExistence type="predicted"/>
<organism evidence="2 3">
    <name type="scientific">Gigaspora rosea</name>
    <dbReference type="NCBI Taxonomy" id="44941"/>
    <lineage>
        <taxon>Eukaryota</taxon>
        <taxon>Fungi</taxon>
        <taxon>Fungi incertae sedis</taxon>
        <taxon>Mucoromycota</taxon>
        <taxon>Glomeromycotina</taxon>
        <taxon>Glomeromycetes</taxon>
        <taxon>Diversisporales</taxon>
        <taxon>Gigasporaceae</taxon>
        <taxon>Gigaspora</taxon>
    </lineage>
</organism>
<reference evidence="2 3" key="1">
    <citation type="submission" date="2018-06" db="EMBL/GenBank/DDBJ databases">
        <title>Comparative genomics reveals the genomic features of Rhizophagus irregularis, R. cerebriforme, R. diaphanum and Gigaspora rosea, and their symbiotic lifestyle signature.</title>
        <authorList>
            <person name="Morin E."/>
            <person name="San Clemente H."/>
            <person name="Chen E.C.H."/>
            <person name="De La Providencia I."/>
            <person name="Hainaut M."/>
            <person name="Kuo A."/>
            <person name="Kohler A."/>
            <person name="Murat C."/>
            <person name="Tang N."/>
            <person name="Roy S."/>
            <person name="Loubradou J."/>
            <person name="Henrissat B."/>
            <person name="Grigoriev I.V."/>
            <person name="Corradi N."/>
            <person name="Roux C."/>
            <person name="Martin F.M."/>
        </authorList>
    </citation>
    <scope>NUCLEOTIDE SEQUENCE [LARGE SCALE GENOMIC DNA]</scope>
    <source>
        <strain evidence="2 3">DAOM 194757</strain>
    </source>
</reference>
<gene>
    <name evidence="2" type="ORF">C2G38_2192606</name>
</gene>
<feature type="region of interest" description="Disordered" evidence="1">
    <location>
        <begin position="102"/>
        <end position="127"/>
    </location>
</feature>
<dbReference type="AlphaFoldDB" id="A0A397UYL1"/>
<evidence type="ECO:0000313" key="2">
    <source>
        <dbReference type="EMBL" id="RIB15334.1"/>
    </source>
</evidence>
<keyword evidence="3" id="KW-1185">Reference proteome</keyword>